<evidence type="ECO:0000313" key="8">
    <source>
        <dbReference type="EMBL" id="KAI1905397.1"/>
    </source>
</evidence>
<dbReference type="InterPro" id="IPR024607">
    <property type="entry name" value="Sulfatase_CS"/>
</dbReference>
<reference evidence="8" key="1">
    <citation type="submission" date="2021-01" db="EMBL/GenBank/DDBJ databases">
        <authorList>
            <person name="Zahm M."/>
            <person name="Roques C."/>
            <person name="Cabau C."/>
            <person name="Klopp C."/>
            <person name="Donnadieu C."/>
            <person name="Jouanno E."/>
            <person name="Lampietro C."/>
            <person name="Louis A."/>
            <person name="Herpin A."/>
            <person name="Echchiki A."/>
            <person name="Berthelot C."/>
            <person name="Parey E."/>
            <person name="Roest-Crollius H."/>
            <person name="Braasch I."/>
            <person name="Postlethwait J."/>
            <person name="Bobe J."/>
            <person name="Montfort J."/>
            <person name="Bouchez O."/>
            <person name="Begum T."/>
            <person name="Mejri S."/>
            <person name="Adams A."/>
            <person name="Chen W.-J."/>
            <person name="Guiguen Y."/>
        </authorList>
    </citation>
    <scope>NUCLEOTIDE SEQUENCE</scope>
    <source>
        <tissue evidence="8">Blood</tissue>
    </source>
</reference>
<evidence type="ECO:0000256" key="3">
    <source>
        <dbReference type="ARBA" id="ARBA00022729"/>
    </source>
</evidence>
<evidence type="ECO:0000256" key="5">
    <source>
        <dbReference type="ARBA" id="ARBA00023180"/>
    </source>
</evidence>
<evidence type="ECO:0000256" key="2">
    <source>
        <dbReference type="ARBA" id="ARBA00008779"/>
    </source>
</evidence>
<dbReference type="AlphaFoldDB" id="A0A8T3EB19"/>
<feature type="chain" id="PRO_5035751881" description="Sulfatase N-terminal domain-containing protein" evidence="6">
    <location>
        <begin position="41"/>
        <end position="110"/>
    </location>
</feature>
<gene>
    <name evidence="8" type="ORF">AGOR_G00015760</name>
</gene>
<keyword evidence="4" id="KW-0378">Hydrolase</keyword>
<keyword evidence="5" id="KW-0325">Glycoprotein</keyword>
<organism evidence="8 9">
    <name type="scientific">Albula goreensis</name>
    <dbReference type="NCBI Taxonomy" id="1534307"/>
    <lineage>
        <taxon>Eukaryota</taxon>
        <taxon>Metazoa</taxon>
        <taxon>Chordata</taxon>
        <taxon>Craniata</taxon>
        <taxon>Vertebrata</taxon>
        <taxon>Euteleostomi</taxon>
        <taxon>Actinopterygii</taxon>
        <taxon>Neopterygii</taxon>
        <taxon>Teleostei</taxon>
        <taxon>Albuliformes</taxon>
        <taxon>Albulidae</taxon>
        <taxon>Albula</taxon>
    </lineage>
</organism>
<dbReference type="Pfam" id="PF00884">
    <property type="entry name" value="Sulfatase"/>
    <property type="match status" value="1"/>
</dbReference>
<keyword evidence="9" id="KW-1185">Reference proteome</keyword>
<comment type="cofactor">
    <cofactor evidence="1">
        <name>Ca(2+)</name>
        <dbReference type="ChEBI" id="CHEBI:29108"/>
    </cofactor>
</comment>
<dbReference type="InterPro" id="IPR000917">
    <property type="entry name" value="Sulfatase_N"/>
</dbReference>
<protein>
    <recommendedName>
        <fullName evidence="7">Sulfatase N-terminal domain-containing protein</fullName>
    </recommendedName>
</protein>
<sequence>MAGEEAIGRPRTGYRGLERILRSAAVCLSLVVCLIRCTDCAKPSNIVFILTDDQDVVLGGMTPVKKARSLIGDAGVYFSNSFTVTPLCCPSRSSILTGQYPHNHEVRNNS</sequence>
<feature type="domain" description="Sulfatase N-terminal" evidence="7">
    <location>
        <begin position="44"/>
        <end position="106"/>
    </location>
</feature>
<proteinExistence type="inferred from homology"/>
<keyword evidence="3 6" id="KW-0732">Signal</keyword>
<accession>A0A8T3EB19</accession>
<dbReference type="Gene3D" id="3.40.720.10">
    <property type="entry name" value="Alkaline Phosphatase, subunit A"/>
    <property type="match status" value="1"/>
</dbReference>
<comment type="caution">
    <text evidence="8">The sequence shown here is derived from an EMBL/GenBank/DDBJ whole genome shotgun (WGS) entry which is preliminary data.</text>
</comment>
<evidence type="ECO:0000313" key="9">
    <source>
        <dbReference type="Proteomes" id="UP000829720"/>
    </source>
</evidence>
<dbReference type="EMBL" id="JAERUA010000001">
    <property type="protein sequence ID" value="KAI1905397.1"/>
    <property type="molecule type" value="Genomic_DNA"/>
</dbReference>
<dbReference type="GO" id="GO:0005539">
    <property type="term" value="F:glycosaminoglycan binding"/>
    <property type="evidence" value="ECO:0007669"/>
    <property type="project" value="TreeGrafter"/>
</dbReference>
<comment type="similarity">
    <text evidence="2">Belongs to the sulfatase family.</text>
</comment>
<dbReference type="PANTHER" id="PTHR43108:SF9">
    <property type="entry name" value="N-ACETYLGLUCOSAMINE-6-SULFATASE"/>
    <property type="match status" value="1"/>
</dbReference>
<dbReference type="SUPFAM" id="SSF53649">
    <property type="entry name" value="Alkaline phosphatase-like"/>
    <property type="match status" value="1"/>
</dbReference>
<evidence type="ECO:0000259" key="7">
    <source>
        <dbReference type="Pfam" id="PF00884"/>
    </source>
</evidence>
<dbReference type="GO" id="GO:0008449">
    <property type="term" value="F:N-acetylglucosamine-6-sulfatase activity"/>
    <property type="evidence" value="ECO:0007669"/>
    <property type="project" value="TreeGrafter"/>
</dbReference>
<name>A0A8T3EB19_9TELE</name>
<dbReference type="Proteomes" id="UP000829720">
    <property type="component" value="Unassembled WGS sequence"/>
</dbReference>
<feature type="signal peptide" evidence="6">
    <location>
        <begin position="1"/>
        <end position="40"/>
    </location>
</feature>
<evidence type="ECO:0000256" key="1">
    <source>
        <dbReference type="ARBA" id="ARBA00001913"/>
    </source>
</evidence>
<evidence type="ECO:0000256" key="6">
    <source>
        <dbReference type="SAM" id="SignalP"/>
    </source>
</evidence>
<dbReference type="PROSITE" id="PS00523">
    <property type="entry name" value="SULFATASE_1"/>
    <property type="match status" value="1"/>
</dbReference>
<dbReference type="PANTHER" id="PTHR43108">
    <property type="entry name" value="N-ACETYLGLUCOSAMINE-6-SULFATASE FAMILY MEMBER"/>
    <property type="match status" value="1"/>
</dbReference>
<dbReference type="InterPro" id="IPR017850">
    <property type="entry name" value="Alkaline_phosphatase_core_sf"/>
</dbReference>
<dbReference type="OrthoDB" id="96314at2759"/>
<evidence type="ECO:0000256" key="4">
    <source>
        <dbReference type="ARBA" id="ARBA00022801"/>
    </source>
</evidence>